<keyword evidence="1" id="KW-1133">Transmembrane helix</keyword>
<evidence type="ECO:0000313" key="2">
    <source>
        <dbReference type="EMBL" id="JAP92097.1"/>
    </source>
</evidence>
<name>A0A146K641_9EUKA</name>
<keyword evidence="1" id="KW-0812">Transmembrane</keyword>
<sequence>VKFQFISQRLCLQECPTDFLLIIKNSSGHFCSNDCEQTPIYISTSNLCLTSCTSYYLSQINGQQLRLCQSCTLTENGVCVPFCSSLKPFTLQSTAECVSQCLGDEQFVSANLLCVGCSGAFIYQTVKGFQVKICYNECPEEKPFYQQSLLTVPMCVLQCLFVSQMYCTDYCDQDMYNLTTLHSFQYKMCQICSVYTLDTNNLKKCQQDCQNKVSFPVQNLYQVDTECYAGVDLCRHFSSSIYQFTSFEENSTRICVSSCTQFVDPITLECHVDCDYFQSQITISVQGQDIMQQECVHSCKHYSNQKTCVDSCQNLIETDNSCVTVCRSLKSVLQSCLYENDPCESYFLAAFGKDCVSECPNFYRFDHQSQKECFEECDAFFNQKECVLQCEPPIFDFQECLLQCSYYLPVQNGFQCVESCESYFLANKTCADSCLYIKERMCISECDAFLQGNECVDECQFFFQGQNCVQECSQYSFMGECVENCAGLFYTQAYKCAESCTVSYLGACVNECPDGLILQDNACTNLKSDDLANWDENRQTGTEIALISTASVLLAVISAALAVTTLQYAKLVRKLGNARVQKRDEQILKNAKEQKINWGKMDM</sequence>
<feature type="transmembrane region" description="Helical" evidence="1">
    <location>
        <begin position="544"/>
        <end position="569"/>
    </location>
</feature>
<feature type="non-terminal residue" evidence="2">
    <location>
        <position position="1"/>
    </location>
</feature>
<dbReference type="EMBL" id="GDID01004509">
    <property type="protein sequence ID" value="JAP92097.1"/>
    <property type="molecule type" value="Transcribed_RNA"/>
</dbReference>
<organism evidence="2">
    <name type="scientific">Trepomonas sp. PC1</name>
    <dbReference type="NCBI Taxonomy" id="1076344"/>
    <lineage>
        <taxon>Eukaryota</taxon>
        <taxon>Metamonada</taxon>
        <taxon>Diplomonadida</taxon>
        <taxon>Hexamitidae</taxon>
        <taxon>Hexamitinae</taxon>
        <taxon>Trepomonas</taxon>
    </lineage>
</organism>
<proteinExistence type="predicted"/>
<protein>
    <submittedName>
        <fullName evidence="2">Uncharacterized protein</fullName>
    </submittedName>
</protein>
<evidence type="ECO:0000256" key="1">
    <source>
        <dbReference type="SAM" id="Phobius"/>
    </source>
</evidence>
<accession>A0A146K641</accession>
<gene>
    <name evidence="2" type="ORF">TPC1_16070</name>
</gene>
<dbReference type="AlphaFoldDB" id="A0A146K641"/>
<reference evidence="2" key="1">
    <citation type="submission" date="2015-07" db="EMBL/GenBank/DDBJ databases">
        <title>Adaptation to a free-living lifestyle via gene acquisitions in the diplomonad Trepomonas sp. PC1.</title>
        <authorList>
            <person name="Xu F."/>
            <person name="Jerlstrom-Hultqvist J."/>
            <person name="Kolisko M."/>
            <person name="Simpson A.G.B."/>
            <person name="Roger A.J."/>
            <person name="Svard S.G."/>
            <person name="Andersson J.O."/>
        </authorList>
    </citation>
    <scope>NUCLEOTIDE SEQUENCE</scope>
    <source>
        <strain evidence="2">PC1</strain>
    </source>
</reference>
<keyword evidence="1" id="KW-0472">Membrane</keyword>